<dbReference type="InterPro" id="IPR010982">
    <property type="entry name" value="Lambda_DNA-bd_dom_sf"/>
</dbReference>
<dbReference type="SMART" id="SM00389">
    <property type="entry name" value="HOX"/>
    <property type="match status" value="1"/>
</dbReference>
<dbReference type="OrthoDB" id="10066259at2759"/>
<evidence type="ECO:0000256" key="2">
    <source>
        <dbReference type="ARBA" id="ARBA00023125"/>
    </source>
</evidence>
<evidence type="ECO:0000313" key="11">
    <source>
        <dbReference type="Proteomes" id="UP000218231"/>
    </source>
</evidence>
<dbReference type="PANTHER" id="PTHR11636">
    <property type="entry name" value="POU DOMAIN"/>
    <property type="match status" value="1"/>
</dbReference>
<dbReference type="InterPro" id="IPR000327">
    <property type="entry name" value="POU_dom"/>
</dbReference>
<evidence type="ECO:0000256" key="4">
    <source>
        <dbReference type="ARBA" id="ARBA00023242"/>
    </source>
</evidence>
<feature type="domain" description="Homeobox" evidence="8">
    <location>
        <begin position="346"/>
        <end position="406"/>
    </location>
</feature>
<evidence type="ECO:0000256" key="5">
    <source>
        <dbReference type="PROSITE-ProRule" id="PRU00108"/>
    </source>
</evidence>
<evidence type="ECO:0000256" key="6">
    <source>
        <dbReference type="RuleBase" id="RU000682"/>
    </source>
</evidence>
<organism evidence="10 11">
    <name type="scientific">Diploscapter pachys</name>
    <dbReference type="NCBI Taxonomy" id="2018661"/>
    <lineage>
        <taxon>Eukaryota</taxon>
        <taxon>Metazoa</taxon>
        <taxon>Ecdysozoa</taxon>
        <taxon>Nematoda</taxon>
        <taxon>Chromadorea</taxon>
        <taxon>Rhabditida</taxon>
        <taxon>Rhabditina</taxon>
        <taxon>Rhabditomorpha</taxon>
        <taxon>Rhabditoidea</taxon>
        <taxon>Rhabditidae</taxon>
        <taxon>Diploscapter</taxon>
    </lineage>
</organism>
<keyword evidence="3 5" id="KW-0371">Homeobox</keyword>
<comment type="subcellular location">
    <subcellularLocation>
        <location evidence="1 5 6">Nucleus</location>
    </subcellularLocation>
</comment>
<dbReference type="InterPro" id="IPR009057">
    <property type="entry name" value="Homeodomain-like_sf"/>
</dbReference>
<feature type="region of interest" description="Disordered" evidence="7">
    <location>
        <begin position="1"/>
        <end position="21"/>
    </location>
</feature>
<evidence type="ECO:0000313" key="10">
    <source>
        <dbReference type="EMBL" id="PAV89470.1"/>
    </source>
</evidence>
<feature type="compositionally biased region" description="Pro residues" evidence="7">
    <location>
        <begin position="298"/>
        <end position="313"/>
    </location>
</feature>
<dbReference type="PROSITE" id="PS50071">
    <property type="entry name" value="HOMEOBOX_2"/>
    <property type="match status" value="1"/>
</dbReference>
<dbReference type="Pfam" id="PF00157">
    <property type="entry name" value="Pou"/>
    <property type="match status" value="1"/>
</dbReference>
<feature type="compositionally biased region" description="Low complexity" evidence="7">
    <location>
        <begin position="288"/>
        <end position="297"/>
    </location>
</feature>
<keyword evidence="4 5" id="KW-0539">Nucleus</keyword>
<reference evidence="10 11" key="1">
    <citation type="journal article" date="2017" name="Curr. Biol.">
        <title>Genome architecture and evolution of a unichromosomal asexual nematode.</title>
        <authorList>
            <person name="Fradin H."/>
            <person name="Zegar C."/>
            <person name="Gutwein M."/>
            <person name="Lucas J."/>
            <person name="Kovtun M."/>
            <person name="Corcoran D."/>
            <person name="Baugh L.R."/>
            <person name="Kiontke K."/>
            <person name="Gunsalus K."/>
            <person name="Fitch D.H."/>
            <person name="Piano F."/>
        </authorList>
    </citation>
    <scope>NUCLEOTIDE SEQUENCE [LARGE SCALE GENOMIC DNA]</scope>
    <source>
        <strain evidence="10">PF1309</strain>
    </source>
</reference>
<dbReference type="Pfam" id="PF00046">
    <property type="entry name" value="Homeodomain"/>
    <property type="match status" value="1"/>
</dbReference>
<dbReference type="STRING" id="2018661.A0A2A2LTJ5"/>
<dbReference type="Proteomes" id="UP000218231">
    <property type="component" value="Unassembled WGS sequence"/>
</dbReference>
<name>A0A2A2LTJ5_9BILA</name>
<dbReference type="CDD" id="cd00086">
    <property type="entry name" value="homeodomain"/>
    <property type="match status" value="1"/>
</dbReference>
<dbReference type="AlphaFoldDB" id="A0A2A2LTJ5"/>
<gene>
    <name evidence="10" type="ORF">WR25_03400</name>
</gene>
<feature type="region of interest" description="Disordered" evidence="7">
    <location>
        <begin position="285"/>
        <end position="317"/>
    </location>
</feature>
<dbReference type="Gene3D" id="1.10.260.40">
    <property type="entry name" value="lambda repressor-like DNA-binding domains"/>
    <property type="match status" value="1"/>
</dbReference>
<evidence type="ECO:0008006" key="12">
    <source>
        <dbReference type="Google" id="ProtNLM"/>
    </source>
</evidence>
<evidence type="ECO:0000256" key="1">
    <source>
        <dbReference type="ARBA" id="ARBA00004123"/>
    </source>
</evidence>
<dbReference type="InterPro" id="IPR001356">
    <property type="entry name" value="HD"/>
</dbReference>
<keyword evidence="2 5" id="KW-0238">DNA-binding</keyword>
<protein>
    <recommendedName>
        <fullName evidence="12">Homeobox domain-containing protein</fullName>
    </recommendedName>
</protein>
<comment type="caution">
    <text evidence="10">The sequence shown here is derived from an EMBL/GenBank/DDBJ whole genome shotgun (WGS) entry which is preliminary data.</text>
</comment>
<dbReference type="SUPFAM" id="SSF46689">
    <property type="entry name" value="Homeodomain-like"/>
    <property type="match status" value="1"/>
</dbReference>
<dbReference type="SUPFAM" id="SSF47413">
    <property type="entry name" value="lambda repressor-like DNA-binding domains"/>
    <property type="match status" value="1"/>
</dbReference>
<dbReference type="GO" id="GO:0005634">
    <property type="term" value="C:nucleus"/>
    <property type="evidence" value="ECO:0007669"/>
    <property type="project" value="UniProtKB-SubCell"/>
</dbReference>
<dbReference type="Gene3D" id="1.10.10.60">
    <property type="entry name" value="Homeodomain-like"/>
    <property type="match status" value="1"/>
</dbReference>
<evidence type="ECO:0000256" key="7">
    <source>
        <dbReference type="SAM" id="MobiDB-lite"/>
    </source>
</evidence>
<dbReference type="PANTHER" id="PTHR11636:SF137">
    <property type="entry name" value="HOMEOBOX PROTEIN CEH-18"/>
    <property type="match status" value="1"/>
</dbReference>
<dbReference type="PROSITE" id="PS51179">
    <property type="entry name" value="POU_3"/>
    <property type="match status" value="1"/>
</dbReference>
<dbReference type="EMBL" id="LIAE01006451">
    <property type="protein sequence ID" value="PAV89470.1"/>
    <property type="molecule type" value="Genomic_DNA"/>
</dbReference>
<evidence type="ECO:0000256" key="3">
    <source>
        <dbReference type="ARBA" id="ARBA00023155"/>
    </source>
</evidence>
<keyword evidence="11" id="KW-1185">Reference proteome</keyword>
<proteinExistence type="predicted"/>
<feature type="domain" description="POU-specific" evidence="9">
    <location>
        <begin position="39"/>
        <end position="113"/>
    </location>
</feature>
<accession>A0A2A2LTJ5</accession>
<dbReference type="SMART" id="SM00352">
    <property type="entry name" value="POU"/>
    <property type="match status" value="1"/>
</dbReference>
<dbReference type="GO" id="GO:0000978">
    <property type="term" value="F:RNA polymerase II cis-regulatory region sequence-specific DNA binding"/>
    <property type="evidence" value="ECO:0007669"/>
    <property type="project" value="TreeGrafter"/>
</dbReference>
<sequence length="472" mass="53570">MINSQMDVGAVGEQNDKEDEQLVNNEEVIKKALTTLTPSELKQIEDYANFCMNFRTRRTAFGLQQFEIANYITQHYKFALSQTTVSRFEALTLNFNITKKLIPLFVQLLEDVDQAIATGNPLRIGNKAYHYVTQIVGDDWHVDNANGQGYGPNSRNLFNANQLIGPDVDIPEMKQQLITAHCDVESRRPIVINPEDLIDPDSMQVATFEEVVAEERKFEKSLTMQPGISEMEKREFDPQGQIDEDLMEFFVVDKIGEKLKEGLALTPAGPSDSIDDEMLLEEDRRSRSASPVVVRPQLPAPIPPTARPRPVHPAPSASISATTSSAFLATNFPDFVVYAPNMPVVTRKRRTRTILDEKQVETMEKEFALVQNPFPEDVERIGNQLGLEKDVVKVWFANRRQKAARALRGKRKSSDLLGVANSILQSIVCPTKVVKEEQREQKVVRRKYRKKGQSKIDLPDDLRDCYNEFFKD</sequence>
<dbReference type="InterPro" id="IPR050255">
    <property type="entry name" value="POU_domain_TF"/>
</dbReference>
<dbReference type="GO" id="GO:0000981">
    <property type="term" value="F:DNA-binding transcription factor activity, RNA polymerase II-specific"/>
    <property type="evidence" value="ECO:0007669"/>
    <property type="project" value="TreeGrafter"/>
</dbReference>
<evidence type="ECO:0000259" key="8">
    <source>
        <dbReference type="PROSITE" id="PS50071"/>
    </source>
</evidence>
<evidence type="ECO:0000259" key="9">
    <source>
        <dbReference type="PROSITE" id="PS51179"/>
    </source>
</evidence>
<feature type="DNA-binding region" description="Homeobox" evidence="5">
    <location>
        <begin position="348"/>
        <end position="407"/>
    </location>
</feature>